<dbReference type="SUPFAM" id="SSF51045">
    <property type="entry name" value="WW domain"/>
    <property type="match status" value="4"/>
</dbReference>
<dbReference type="GeneID" id="136811245"/>
<dbReference type="PANTHER" id="PTHR11254">
    <property type="entry name" value="HECT DOMAIN UBIQUITIN-PROTEIN LIGASE"/>
    <property type="match status" value="1"/>
</dbReference>
<feature type="domain" description="WW" evidence="13">
    <location>
        <begin position="398"/>
        <end position="431"/>
    </location>
</feature>
<evidence type="ECO:0000259" key="12">
    <source>
        <dbReference type="PROSITE" id="PS50004"/>
    </source>
</evidence>
<feature type="domain" description="WW" evidence="13">
    <location>
        <begin position="238"/>
        <end position="271"/>
    </location>
</feature>
<dbReference type="OrthoDB" id="423283at2759"/>
<feature type="compositionally biased region" description="Basic and acidic residues" evidence="11">
    <location>
        <begin position="203"/>
        <end position="214"/>
    </location>
</feature>
<dbReference type="Gene3D" id="3.30.2160.10">
    <property type="entry name" value="Hect, E3 ligase catalytic domain"/>
    <property type="match status" value="1"/>
</dbReference>
<dbReference type="Proteomes" id="UP000594262">
    <property type="component" value="Unplaced"/>
</dbReference>
<evidence type="ECO:0000256" key="1">
    <source>
        <dbReference type="ARBA" id="ARBA00000885"/>
    </source>
</evidence>
<dbReference type="GO" id="GO:0061630">
    <property type="term" value="F:ubiquitin protein ligase activity"/>
    <property type="evidence" value="ECO:0007669"/>
    <property type="project" value="UniProtKB-EC"/>
</dbReference>
<evidence type="ECO:0000256" key="7">
    <source>
        <dbReference type="ARBA" id="ARBA00022786"/>
    </source>
</evidence>
<dbReference type="Gene3D" id="2.20.70.10">
    <property type="match status" value="3"/>
</dbReference>
<feature type="compositionally biased region" description="Low complexity" evidence="11">
    <location>
        <begin position="219"/>
        <end position="234"/>
    </location>
</feature>
<dbReference type="AlphaFoldDB" id="A0A7M5V1B1"/>
<dbReference type="PROSITE" id="PS01159">
    <property type="entry name" value="WW_DOMAIN_1"/>
    <property type="match status" value="3"/>
</dbReference>
<evidence type="ECO:0000256" key="11">
    <source>
        <dbReference type="SAM" id="MobiDB-lite"/>
    </source>
</evidence>
<dbReference type="InterPro" id="IPR035983">
    <property type="entry name" value="Hect_E3_ubiquitin_ligase"/>
</dbReference>
<keyword evidence="5 8" id="KW-0808">Transferase</keyword>
<accession>A0A7M5V1B1</accession>
<proteinExistence type="predicted"/>
<evidence type="ECO:0000256" key="2">
    <source>
        <dbReference type="ARBA" id="ARBA00004496"/>
    </source>
</evidence>
<dbReference type="InterPro" id="IPR000569">
    <property type="entry name" value="HECT_dom"/>
</dbReference>
<dbReference type="InterPro" id="IPR050409">
    <property type="entry name" value="E3_ubiq-protein_ligase"/>
</dbReference>
<dbReference type="InterPro" id="IPR000008">
    <property type="entry name" value="C2_dom"/>
</dbReference>
<feature type="domain" description="HECT" evidence="14">
    <location>
        <begin position="534"/>
        <end position="869"/>
    </location>
</feature>
<dbReference type="SUPFAM" id="SSF56204">
    <property type="entry name" value="Hect, E3 ligase catalytic domain"/>
    <property type="match status" value="1"/>
</dbReference>
<dbReference type="UniPathway" id="UPA00143"/>
<reference evidence="15" key="1">
    <citation type="submission" date="2021-01" db="UniProtKB">
        <authorList>
            <consortium name="EnsemblMetazoa"/>
        </authorList>
    </citation>
    <scope>IDENTIFICATION</scope>
</reference>
<feature type="compositionally biased region" description="Basic and acidic residues" evidence="11">
    <location>
        <begin position="275"/>
        <end position="287"/>
    </location>
</feature>
<evidence type="ECO:0000259" key="13">
    <source>
        <dbReference type="PROSITE" id="PS50020"/>
    </source>
</evidence>
<dbReference type="FunFam" id="3.30.2160.10:FF:000001">
    <property type="entry name" value="E3 ubiquitin-protein ligase NEDD4-like"/>
    <property type="match status" value="1"/>
</dbReference>
<dbReference type="CDD" id="cd00201">
    <property type="entry name" value="WW"/>
    <property type="match status" value="4"/>
</dbReference>
<dbReference type="GO" id="GO:0016567">
    <property type="term" value="P:protein ubiquitination"/>
    <property type="evidence" value="ECO:0007669"/>
    <property type="project" value="UniProtKB-UniPathway"/>
</dbReference>
<dbReference type="PROSITE" id="PS50004">
    <property type="entry name" value="C2"/>
    <property type="match status" value="1"/>
</dbReference>
<feature type="region of interest" description="Disordered" evidence="11">
    <location>
        <begin position="426"/>
        <end position="445"/>
    </location>
</feature>
<dbReference type="Gene3D" id="2.60.40.150">
    <property type="entry name" value="C2 domain"/>
    <property type="match status" value="1"/>
</dbReference>
<feature type="compositionally biased region" description="Low complexity" evidence="11">
    <location>
        <begin position="264"/>
        <end position="273"/>
    </location>
</feature>
<dbReference type="FunFam" id="3.90.1750.10:FF:000001">
    <property type="entry name" value="E3 ubiquitin-protein ligase NEDD4-like"/>
    <property type="match status" value="1"/>
</dbReference>
<feature type="domain" description="WW" evidence="13">
    <location>
        <begin position="441"/>
        <end position="474"/>
    </location>
</feature>
<dbReference type="PROSITE" id="PS50020">
    <property type="entry name" value="WW_DOMAIN_2"/>
    <property type="match status" value="4"/>
</dbReference>
<dbReference type="PROSITE" id="PS50237">
    <property type="entry name" value="HECT"/>
    <property type="match status" value="1"/>
</dbReference>
<dbReference type="InterPro" id="IPR001202">
    <property type="entry name" value="WW_dom"/>
</dbReference>
<organism evidence="15 16">
    <name type="scientific">Clytia hemisphaerica</name>
    <dbReference type="NCBI Taxonomy" id="252671"/>
    <lineage>
        <taxon>Eukaryota</taxon>
        <taxon>Metazoa</taxon>
        <taxon>Cnidaria</taxon>
        <taxon>Hydrozoa</taxon>
        <taxon>Hydroidolina</taxon>
        <taxon>Leptothecata</taxon>
        <taxon>Obeliida</taxon>
        <taxon>Clytiidae</taxon>
        <taxon>Clytia</taxon>
    </lineage>
</organism>
<dbReference type="InterPro" id="IPR036020">
    <property type="entry name" value="WW_dom_sf"/>
</dbReference>
<evidence type="ECO:0000256" key="8">
    <source>
        <dbReference type="PIRNR" id="PIRNR001569"/>
    </source>
</evidence>
<keyword evidence="16" id="KW-1185">Reference proteome</keyword>
<evidence type="ECO:0000313" key="15">
    <source>
        <dbReference type="EnsemblMetazoa" id="CLYHEMP007940.1"/>
    </source>
</evidence>
<dbReference type="SMART" id="SM00456">
    <property type="entry name" value="WW"/>
    <property type="match status" value="4"/>
</dbReference>
<dbReference type="CDD" id="cd00078">
    <property type="entry name" value="HECTc"/>
    <property type="match status" value="1"/>
</dbReference>
<feature type="compositionally biased region" description="Low complexity" evidence="11">
    <location>
        <begin position="353"/>
        <end position="364"/>
    </location>
</feature>
<dbReference type="FunFam" id="2.20.70.10:FF:000017">
    <property type="entry name" value="E3 ubiquitin-protein ligase"/>
    <property type="match status" value="1"/>
</dbReference>
<feature type="region of interest" description="Disordered" evidence="11">
    <location>
        <begin position="337"/>
        <end position="386"/>
    </location>
</feature>
<feature type="compositionally biased region" description="Low complexity" evidence="11">
    <location>
        <begin position="299"/>
        <end position="310"/>
    </location>
</feature>
<dbReference type="GO" id="GO:0051049">
    <property type="term" value="P:regulation of transport"/>
    <property type="evidence" value="ECO:0007669"/>
    <property type="project" value="UniProtKB-ARBA"/>
</dbReference>
<protein>
    <recommendedName>
        <fullName evidence="8">E3 ubiquitin-protein ligase</fullName>
        <ecNumber evidence="8">2.3.2.26</ecNumber>
    </recommendedName>
</protein>
<comment type="subcellular location">
    <subcellularLocation>
        <location evidence="2">Cytoplasm</location>
    </subcellularLocation>
</comment>
<dbReference type="Pfam" id="PF00397">
    <property type="entry name" value="WW"/>
    <property type="match status" value="4"/>
</dbReference>
<feature type="compositionally biased region" description="Polar residues" evidence="11">
    <location>
        <begin position="426"/>
        <end position="437"/>
    </location>
</feature>
<dbReference type="SMART" id="SM00239">
    <property type="entry name" value="C2"/>
    <property type="match status" value="1"/>
</dbReference>
<keyword evidence="6" id="KW-0677">Repeat</keyword>
<sequence>MSLPPNIDRSELRGEGQSIHVSEEGYDVFKVRIVGAKNLAKKDIFGLSDPYCMIKLFHDRENPFDKFNTSTVKKTLNPKWDFEFHCLVKTDRDKMLLEIFDENRVTRDDFLGETEIPFSNDVDDAPRDYLLHRRSHKSRVRGHIMVSIEKIDTGAHDETDGSAARHIARDLVNLMERDISHGPPSLETGFESVSLQDAAEAEAEVRARDRDNSVRRHISSSTSRQSSRTSSIRQPEPDPLPEGWEERQDANGRIFFVNHTSRSTTWTRPTVDTPTEERRRPFDDAMNIRRHISMDDTVSESSSTPTTPTSQDVEEPLPPGWEERRNVNGQTLYIDHNSRTTTWNRPSSSNQLEPSTPVASAPAPEESESPPPPEEPEDEQSASTVERLHPDIPSQSEMPLPAGWAMQLAPNNRVFFVDHNNRTTSWVDPRVNTQPATQDLGPLPAGWEERVHFDGRVFFIDHDTQSTQWEDPRLQTVAKQKSEALPYSRDYKRKYDFFRSRLKRPDNVPNKYEIHVRRTSIMDDSFRFVLSQCTKVDLLKTKLWIVFDGEAGLDYGGVAREWFYLLSKEIFNPYYGLFEYSATDNYTLQINPNSGMCNDDHLRYFKFIGRVAGMAVYHGKLLDAFFIRPFYKMMLNKKITLTDLESVDSEYHNSLVWLLENDPEDLDLRFQVEEEVFGEVVSRDLKPGGEDIPVTNANKREYIDSVIRWRFMDRINEQMKSFMQGFRDIIPQTLIQVFDDRELEYLMCGLGEIDSDDWRKHTQYRGGYHDKHVVIQWFWKAVITFDKEMRARLLQFVTGTSRVPMNGFAELYGSNGPQKFAIERWGNPHQLPRAHTCFNRLDLPNYGSYHELREKLRLAIENTEGFEGVD</sequence>
<dbReference type="RefSeq" id="XP_066923959.1">
    <property type="nucleotide sequence ID" value="XM_067067858.1"/>
</dbReference>
<feature type="domain" description="WW" evidence="13">
    <location>
        <begin position="315"/>
        <end position="348"/>
    </location>
</feature>
<evidence type="ECO:0000256" key="3">
    <source>
        <dbReference type="ARBA" id="ARBA00004906"/>
    </source>
</evidence>
<feature type="region of interest" description="Disordered" evidence="11">
    <location>
        <begin position="201"/>
        <end position="324"/>
    </location>
</feature>
<evidence type="ECO:0000256" key="10">
    <source>
        <dbReference type="PROSITE-ProRule" id="PRU00104"/>
    </source>
</evidence>
<comment type="catalytic activity">
    <reaction evidence="1 8">
        <text>S-ubiquitinyl-[E2 ubiquitin-conjugating enzyme]-L-cysteine + [acceptor protein]-L-lysine = [E2 ubiquitin-conjugating enzyme]-L-cysteine + N(6)-ubiquitinyl-[acceptor protein]-L-lysine.</text>
        <dbReference type="EC" id="2.3.2.26"/>
    </reaction>
</comment>
<name>A0A7M5V1B1_9CNID</name>
<evidence type="ECO:0000256" key="9">
    <source>
        <dbReference type="PIRSR" id="PIRSR001569-1"/>
    </source>
</evidence>
<evidence type="ECO:0000256" key="4">
    <source>
        <dbReference type="ARBA" id="ARBA00022490"/>
    </source>
</evidence>
<dbReference type="FunFam" id="3.30.2410.10:FF:000001">
    <property type="entry name" value="E3 ubiquitin-protein ligase NEDD4-like"/>
    <property type="match status" value="1"/>
</dbReference>
<dbReference type="PANTHER" id="PTHR11254:SF440">
    <property type="entry name" value="E3 UBIQUITIN-PROTEIN LIGASE NEDD-4"/>
    <property type="match status" value="1"/>
</dbReference>
<dbReference type="Gene3D" id="3.90.1750.10">
    <property type="entry name" value="Hect, E3 ligase catalytic domains"/>
    <property type="match status" value="1"/>
</dbReference>
<dbReference type="Pfam" id="PF00632">
    <property type="entry name" value="HECT"/>
    <property type="match status" value="1"/>
</dbReference>
<dbReference type="InterPro" id="IPR035892">
    <property type="entry name" value="C2_domain_sf"/>
</dbReference>
<dbReference type="Pfam" id="PF00168">
    <property type="entry name" value="C2"/>
    <property type="match status" value="1"/>
</dbReference>
<dbReference type="Gene3D" id="3.30.2410.10">
    <property type="entry name" value="Hect, E3 ligase catalytic domain"/>
    <property type="match status" value="1"/>
</dbReference>
<evidence type="ECO:0000313" key="16">
    <source>
        <dbReference type="Proteomes" id="UP000594262"/>
    </source>
</evidence>
<dbReference type="SUPFAM" id="SSF49562">
    <property type="entry name" value="C2 domain (Calcium/lipid-binding domain, CaLB)"/>
    <property type="match status" value="1"/>
</dbReference>
<dbReference type="EC" id="2.3.2.26" evidence="8"/>
<dbReference type="GO" id="GO:0005737">
    <property type="term" value="C:cytoplasm"/>
    <property type="evidence" value="ECO:0007669"/>
    <property type="project" value="UniProtKB-SubCell"/>
</dbReference>
<feature type="active site" description="Glycyl thioester intermediate" evidence="9 10">
    <location>
        <position position="837"/>
    </location>
</feature>
<evidence type="ECO:0000256" key="6">
    <source>
        <dbReference type="ARBA" id="ARBA00022737"/>
    </source>
</evidence>
<dbReference type="EnsemblMetazoa" id="CLYHEMT007940.1">
    <property type="protein sequence ID" value="CLYHEMP007940.1"/>
    <property type="gene ID" value="CLYHEMG007940"/>
</dbReference>
<evidence type="ECO:0000259" key="14">
    <source>
        <dbReference type="PROSITE" id="PS50237"/>
    </source>
</evidence>
<feature type="domain" description="C2" evidence="12">
    <location>
        <begin position="8"/>
        <end position="131"/>
    </location>
</feature>
<dbReference type="PIRSF" id="PIRSF001569">
    <property type="entry name" value="E3_ub_ligase_SMURF1"/>
    <property type="match status" value="1"/>
</dbReference>
<keyword evidence="4" id="KW-0963">Cytoplasm</keyword>
<feature type="compositionally biased region" description="Polar residues" evidence="11">
    <location>
        <begin position="339"/>
        <end position="352"/>
    </location>
</feature>
<dbReference type="SMART" id="SM00119">
    <property type="entry name" value="HECTc"/>
    <property type="match status" value="1"/>
</dbReference>
<dbReference type="GO" id="GO:0006511">
    <property type="term" value="P:ubiquitin-dependent protein catabolic process"/>
    <property type="evidence" value="ECO:0007669"/>
    <property type="project" value="InterPro"/>
</dbReference>
<dbReference type="InterPro" id="IPR024928">
    <property type="entry name" value="E3_ub_ligase_SMURF1"/>
</dbReference>
<keyword evidence="7 8" id="KW-0833">Ubl conjugation pathway</keyword>
<dbReference type="GO" id="GO:0048814">
    <property type="term" value="P:regulation of dendrite morphogenesis"/>
    <property type="evidence" value="ECO:0007669"/>
    <property type="project" value="TreeGrafter"/>
</dbReference>
<evidence type="ECO:0000256" key="5">
    <source>
        <dbReference type="ARBA" id="ARBA00022679"/>
    </source>
</evidence>
<comment type="pathway">
    <text evidence="3 8">Protein modification; protein ubiquitination.</text>
</comment>